<dbReference type="AlphaFoldDB" id="W6K480"/>
<keyword evidence="3" id="KW-1185">Reference proteome</keyword>
<feature type="domain" description="Nudix hydrolase" evidence="1">
    <location>
        <begin position="8"/>
        <end position="57"/>
    </location>
</feature>
<reference evidence="2 3" key="1">
    <citation type="journal article" date="2013" name="ISME J.">
        <title>A metabolic model for members of the genus Tetrasphaera involved in enhanced biological phosphorus removal.</title>
        <authorList>
            <person name="Kristiansen R."/>
            <person name="Nguyen H.T.T."/>
            <person name="Saunders A.M."/>
            <person name="Nielsen J.L."/>
            <person name="Wimmer R."/>
            <person name="Le V.Q."/>
            <person name="McIlroy S.J."/>
            <person name="Petrovski S."/>
            <person name="Seviour R.J."/>
            <person name="Calteau A."/>
            <person name="Nielsen K.L."/>
            <person name="Nielsen P.H."/>
        </authorList>
    </citation>
    <scope>NUCLEOTIDE SEQUENCE [LARGE SCALE GENOMIC DNA]</scope>
    <source>
        <strain evidence="2 3">Ben110</strain>
    </source>
</reference>
<dbReference type="GO" id="GO:0016787">
    <property type="term" value="F:hydrolase activity"/>
    <property type="evidence" value="ECO:0007669"/>
    <property type="project" value="UniProtKB-KW"/>
</dbReference>
<dbReference type="Gene3D" id="3.90.79.10">
    <property type="entry name" value="Nucleoside Triphosphate Pyrophosphohydrolase"/>
    <property type="match status" value="1"/>
</dbReference>
<protein>
    <submittedName>
        <fullName evidence="2">NUDIX hydrolase</fullName>
    </submittedName>
</protein>
<proteinExistence type="predicted"/>
<evidence type="ECO:0000259" key="1">
    <source>
        <dbReference type="Pfam" id="PF00293"/>
    </source>
</evidence>
<dbReference type="RefSeq" id="WP_053084189.1">
    <property type="nucleotide sequence ID" value="NZ_HG764815.1"/>
</dbReference>
<gene>
    <name evidence="2" type="ORF">BN11_4560017</name>
</gene>
<evidence type="ECO:0000313" key="2">
    <source>
        <dbReference type="EMBL" id="CCH74549.1"/>
    </source>
</evidence>
<dbReference type="InterPro" id="IPR015797">
    <property type="entry name" value="NUDIX_hydrolase-like_dom_sf"/>
</dbReference>
<dbReference type="OrthoDB" id="9804442at2"/>
<evidence type="ECO:0000313" key="3">
    <source>
        <dbReference type="Proteomes" id="UP000035763"/>
    </source>
</evidence>
<dbReference type="InterPro" id="IPR000086">
    <property type="entry name" value="NUDIX_hydrolase_dom"/>
</dbReference>
<name>W6K480_9MICO</name>
<dbReference type="SUPFAM" id="SSF55811">
    <property type="entry name" value="Nudix"/>
    <property type="match status" value="1"/>
</dbReference>
<accession>W6K480</accession>
<organism evidence="2 3">
    <name type="scientific">Nostocoides australiense Ben110</name>
    <dbReference type="NCBI Taxonomy" id="1193182"/>
    <lineage>
        <taxon>Bacteria</taxon>
        <taxon>Bacillati</taxon>
        <taxon>Actinomycetota</taxon>
        <taxon>Actinomycetes</taxon>
        <taxon>Micrococcales</taxon>
        <taxon>Intrasporangiaceae</taxon>
        <taxon>Nostocoides</taxon>
    </lineage>
</organism>
<sequence length="72" mass="7868">MHYTQYDTRVAAYAVLVDADDRILLTWWNGEGRAEGLWSMPGGGVEFDESVEEAVARDDIVDIAYAALTSGG</sequence>
<dbReference type="CDD" id="cd02883">
    <property type="entry name" value="NUDIX_Hydrolase"/>
    <property type="match status" value="1"/>
</dbReference>
<comment type="caution">
    <text evidence="2">The sequence shown here is derived from an EMBL/GenBank/DDBJ whole genome shotgun (WGS) entry which is preliminary data.</text>
</comment>
<keyword evidence="2" id="KW-0378">Hydrolase</keyword>
<dbReference type="STRING" id="1193182.BN11_4560017"/>
<dbReference type="EMBL" id="CAJA01000397">
    <property type="protein sequence ID" value="CCH74549.1"/>
    <property type="molecule type" value="Genomic_DNA"/>
</dbReference>
<dbReference type="Proteomes" id="UP000035763">
    <property type="component" value="Unassembled WGS sequence"/>
</dbReference>
<dbReference type="Pfam" id="PF00293">
    <property type="entry name" value="NUDIX"/>
    <property type="match status" value="1"/>
</dbReference>